<feature type="non-terminal residue" evidence="3">
    <location>
        <position position="30"/>
    </location>
</feature>
<organism evidence="3">
    <name type="scientific">marine sediment metagenome</name>
    <dbReference type="NCBI Taxonomy" id="412755"/>
    <lineage>
        <taxon>unclassified sequences</taxon>
        <taxon>metagenomes</taxon>
        <taxon>ecological metagenomes</taxon>
    </lineage>
</organism>
<feature type="domain" description="Pyruvate flavodoxin/ferredoxin oxidoreductase pyrimidine binding" evidence="2">
    <location>
        <begin position="2"/>
        <end position="29"/>
    </location>
</feature>
<evidence type="ECO:0000256" key="1">
    <source>
        <dbReference type="ARBA" id="ARBA00023002"/>
    </source>
</evidence>
<protein>
    <recommendedName>
        <fullName evidence="2">Pyruvate flavodoxin/ferredoxin oxidoreductase pyrimidine binding domain-containing protein</fullName>
    </recommendedName>
</protein>
<dbReference type="EMBL" id="BART01010532">
    <property type="protein sequence ID" value="GAG89326.1"/>
    <property type="molecule type" value="Genomic_DNA"/>
</dbReference>
<dbReference type="InterPro" id="IPR002880">
    <property type="entry name" value="Pyrv_Fd/Flavodoxin_OxRdtase_N"/>
</dbReference>
<proteinExistence type="predicted"/>
<dbReference type="Pfam" id="PF01855">
    <property type="entry name" value="POR_N"/>
    <property type="match status" value="1"/>
</dbReference>
<accession>X1CYK4</accession>
<dbReference type="SUPFAM" id="SSF52518">
    <property type="entry name" value="Thiamin diphosphate-binding fold (THDP-binding)"/>
    <property type="match status" value="1"/>
</dbReference>
<dbReference type="GO" id="GO:0016491">
    <property type="term" value="F:oxidoreductase activity"/>
    <property type="evidence" value="ECO:0007669"/>
    <property type="project" value="UniProtKB-KW"/>
</dbReference>
<dbReference type="AlphaFoldDB" id="X1CYK4"/>
<dbReference type="Gene3D" id="3.40.50.970">
    <property type="match status" value="1"/>
</dbReference>
<evidence type="ECO:0000313" key="3">
    <source>
        <dbReference type="EMBL" id="GAG89326.1"/>
    </source>
</evidence>
<evidence type="ECO:0000259" key="2">
    <source>
        <dbReference type="Pfam" id="PF01855"/>
    </source>
</evidence>
<name>X1CYK4_9ZZZZ</name>
<sequence>MAGCHFFAGYPITPASEIMEVMARELPKGW</sequence>
<comment type="caution">
    <text evidence="3">The sequence shown here is derived from an EMBL/GenBank/DDBJ whole genome shotgun (WGS) entry which is preliminary data.</text>
</comment>
<reference evidence="3" key="1">
    <citation type="journal article" date="2014" name="Front. Microbiol.">
        <title>High frequency of phylogenetically diverse reductive dehalogenase-homologous genes in deep subseafloor sedimentary metagenomes.</title>
        <authorList>
            <person name="Kawai M."/>
            <person name="Futagami T."/>
            <person name="Toyoda A."/>
            <person name="Takaki Y."/>
            <person name="Nishi S."/>
            <person name="Hori S."/>
            <person name="Arai W."/>
            <person name="Tsubouchi T."/>
            <person name="Morono Y."/>
            <person name="Uchiyama I."/>
            <person name="Ito T."/>
            <person name="Fujiyama A."/>
            <person name="Inagaki F."/>
            <person name="Takami H."/>
        </authorList>
    </citation>
    <scope>NUCLEOTIDE SEQUENCE</scope>
    <source>
        <strain evidence="3">Expedition CK06-06</strain>
    </source>
</reference>
<keyword evidence="1" id="KW-0560">Oxidoreductase</keyword>
<gene>
    <name evidence="3" type="ORF">S01H4_22854</name>
</gene>
<dbReference type="InterPro" id="IPR029061">
    <property type="entry name" value="THDP-binding"/>
</dbReference>